<dbReference type="NCBIfam" id="TIGR00231">
    <property type="entry name" value="small_GTP"/>
    <property type="match status" value="1"/>
</dbReference>
<evidence type="ECO:0000256" key="6">
    <source>
        <dbReference type="PROSITE-ProRule" id="PRU01050"/>
    </source>
</evidence>
<feature type="domain" description="KH type-2" evidence="8">
    <location>
        <begin position="343"/>
        <end position="420"/>
    </location>
</feature>
<evidence type="ECO:0000256" key="5">
    <source>
        <dbReference type="PROSITE-ProRule" id="PRU00118"/>
    </source>
</evidence>
<feature type="domain" description="Era-type G" evidence="9">
    <location>
        <begin position="133"/>
        <end position="313"/>
    </location>
</feature>
<dbReference type="GO" id="GO:0019843">
    <property type="term" value="F:rRNA binding"/>
    <property type="evidence" value="ECO:0000318"/>
    <property type="project" value="GO_Central"/>
</dbReference>
<evidence type="ECO:0000313" key="11">
    <source>
        <dbReference type="Proteomes" id="UP000036987"/>
    </source>
</evidence>
<sequence length="424" mass="48687">MRRITLSIARLRISDSFPTLIDPHRVLFFPFISSHYCSARSQSQSQHLEEAPTSTATETTSRWNKTYRARVDEALFEGKEVKRKKKYKWNGEVEELKIERTRRLAKALLESALNEPDQSDDEVVGSMKIEDQKSLNVGIVGAPNAGKSSLTNYLVGTKVAGVSRKTNTTNQEVLGILTKGNTQICIFDTPGITIGIDGHPQKTDVKARVESAWKTIDLYDLVIVIFDVHRHLTMRPDPRVIRLIKYLGTQSHPTKKRILCMNKVDLVSDKRELLKVLEEFKDLPAYDSYFMISGLRGSGVKEVIEYIMKQAVERPWEEELDISEEKMKATSLEVVREKMLNRIHQEIPYVLEHRLMDWKELRDGSLRIEHHFIVQKQSQRQILIGKNGAMIGKIGMEANEELRAIFKREVHLYLQVRVAKKHGA</sequence>
<dbReference type="EMBL" id="LFYR01001802">
    <property type="protein sequence ID" value="KMZ59349.1"/>
    <property type="molecule type" value="Genomic_DNA"/>
</dbReference>
<dbReference type="AlphaFoldDB" id="A0A0K9NRD9"/>
<dbReference type="NCBIfam" id="TIGR00436">
    <property type="entry name" value="era"/>
    <property type="match status" value="1"/>
</dbReference>
<dbReference type="FunFam" id="3.40.50.300:FF:001190">
    <property type="entry name" value="GTP-binding protein ERG"/>
    <property type="match status" value="1"/>
</dbReference>
<dbReference type="PRINTS" id="PR00326">
    <property type="entry name" value="GTP1OBG"/>
</dbReference>
<evidence type="ECO:0000313" key="10">
    <source>
        <dbReference type="EMBL" id="KMZ59349.1"/>
    </source>
</evidence>
<accession>A0A0K9NRD9</accession>
<protein>
    <submittedName>
        <fullName evidence="10">GTP-binding protein ERG</fullName>
    </submittedName>
</protein>
<dbReference type="PROSITE" id="PS50823">
    <property type="entry name" value="KH_TYPE_2"/>
    <property type="match status" value="1"/>
</dbReference>
<name>A0A0K9NRD9_ZOSMR</name>
<dbReference type="SUPFAM" id="SSF52540">
    <property type="entry name" value="P-loop containing nucleoside triphosphate hydrolases"/>
    <property type="match status" value="1"/>
</dbReference>
<gene>
    <name evidence="10" type="ORF">ZOSMA_69G00460</name>
</gene>
<evidence type="ECO:0000259" key="8">
    <source>
        <dbReference type="PROSITE" id="PS50823"/>
    </source>
</evidence>
<feature type="region of interest" description="G5" evidence="6">
    <location>
        <begin position="292"/>
        <end position="294"/>
    </location>
</feature>
<feature type="region of interest" description="G3" evidence="6">
    <location>
        <begin position="188"/>
        <end position="191"/>
    </location>
</feature>
<dbReference type="CDD" id="cd22534">
    <property type="entry name" value="KH-II_Era"/>
    <property type="match status" value="1"/>
</dbReference>
<dbReference type="Gene3D" id="3.30.300.20">
    <property type="match status" value="1"/>
</dbReference>
<dbReference type="PANTHER" id="PTHR42698">
    <property type="entry name" value="GTPASE ERA"/>
    <property type="match status" value="1"/>
</dbReference>
<keyword evidence="4 6" id="KW-0342">GTP-binding</keyword>
<keyword evidence="3 5" id="KW-0694">RNA-binding</keyword>
<dbReference type="SUPFAM" id="SSF54814">
    <property type="entry name" value="Prokaryotic type KH domain (KH-domain type II)"/>
    <property type="match status" value="1"/>
</dbReference>
<keyword evidence="11" id="KW-1185">Reference proteome</keyword>
<dbReference type="InterPro" id="IPR009019">
    <property type="entry name" value="KH_sf_prok-type"/>
</dbReference>
<dbReference type="GO" id="GO:0000028">
    <property type="term" value="P:ribosomal small subunit assembly"/>
    <property type="evidence" value="ECO:0000318"/>
    <property type="project" value="GO_Central"/>
</dbReference>
<feature type="region of interest" description="G2" evidence="6">
    <location>
        <begin position="167"/>
        <end position="171"/>
    </location>
</feature>
<dbReference type="HAMAP" id="MF_00367">
    <property type="entry name" value="GTPase_Era"/>
    <property type="match status" value="1"/>
</dbReference>
<dbReference type="OMA" id="YVIDHRL"/>
<organism evidence="10 11">
    <name type="scientific">Zostera marina</name>
    <name type="common">Eelgrass</name>
    <dbReference type="NCBI Taxonomy" id="29655"/>
    <lineage>
        <taxon>Eukaryota</taxon>
        <taxon>Viridiplantae</taxon>
        <taxon>Streptophyta</taxon>
        <taxon>Embryophyta</taxon>
        <taxon>Tracheophyta</taxon>
        <taxon>Spermatophyta</taxon>
        <taxon>Magnoliopsida</taxon>
        <taxon>Liliopsida</taxon>
        <taxon>Zosteraceae</taxon>
        <taxon>Zostera</taxon>
    </lineage>
</organism>
<dbReference type="PANTHER" id="PTHR42698:SF1">
    <property type="entry name" value="GTPASE ERA, MITOCHONDRIAL"/>
    <property type="match status" value="1"/>
</dbReference>
<dbReference type="GO" id="GO:0005525">
    <property type="term" value="F:GTP binding"/>
    <property type="evidence" value="ECO:0007669"/>
    <property type="project" value="UniProtKB-UniRule"/>
</dbReference>
<dbReference type="InterPro" id="IPR005662">
    <property type="entry name" value="GTPase_Era-like"/>
</dbReference>
<dbReference type="InterPro" id="IPR005225">
    <property type="entry name" value="Small_GTP-bd"/>
</dbReference>
<dbReference type="InterPro" id="IPR030388">
    <property type="entry name" value="G_ERA_dom"/>
</dbReference>
<comment type="caution">
    <text evidence="10">The sequence shown here is derived from an EMBL/GenBank/DDBJ whole genome shotgun (WGS) entry which is preliminary data.</text>
</comment>
<dbReference type="InterPro" id="IPR015946">
    <property type="entry name" value="KH_dom-like_a/b"/>
</dbReference>
<dbReference type="Proteomes" id="UP000036987">
    <property type="component" value="Unassembled WGS sequence"/>
</dbReference>
<dbReference type="Pfam" id="PF01926">
    <property type="entry name" value="MMR_HSR1"/>
    <property type="match status" value="1"/>
</dbReference>
<evidence type="ECO:0000256" key="3">
    <source>
        <dbReference type="ARBA" id="ARBA00022884"/>
    </source>
</evidence>
<dbReference type="Pfam" id="PF07650">
    <property type="entry name" value="KH_2"/>
    <property type="match status" value="1"/>
</dbReference>
<evidence type="ECO:0000256" key="1">
    <source>
        <dbReference type="ARBA" id="ARBA00007921"/>
    </source>
</evidence>
<keyword evidence="2 6" id="KW-0547">Nucleotide-binding</keyword>
<dbReference type="OrthoDB" id="8954335at2759"/>
<comment type="similarity">
    <text evidence="1 6 7">Belongs to the TRAFAC class TrmE-Era-EngA-EngB-Septin-like GTPase superfamily. Era GTPase family.</text>
</comment>
<dbReference type="InterPro" id="IPR006073">
    <property type="entry name" value="GTP-bd"/>
</dbReference>
<feature type="region of interest" description="G4" evidence="6">
    <location>
        <begin position="262"/>
        <end position="265"/>
    </location>
</feature>
<evidence type="ECO:0000256" key="2">
    <source>
        <dbReference type="ARBA" id="ARBA00022741"/>
    </source>
</evidence>
<evidence type="ECO:0000259" key="9">
    <source>
        <dbReference type="PROSITE" id="PS51713"/>
    </source>
</evidence>
<reference evidence="11" key="1">
    <citation type="journal article" date="2016" name="Nature">
        <title>The genome of the seagrass Zostera marina reveals angiosperm adaptation to the sea.</title>
        <authorList>
            <person name="Olsen J.L."/>
            <person name="Rouze P."/>
            <person name="Verhelst B."/>
            <person name="Lin Y.-C."/>
            <person name="Bayer T."/>
            <person name="Collen J."/>
            <person name="Dattolo E."/>
            <person name="De Paoli E."/>
            <person name="Dittami S."/>
            <person name="Maumus F."/>
            <person name="Michel G."/>
            <person name="Kersting A."/>
            <person name="Lauritano C."/>
            <person name="Lohaus R."/>
            <person name="Toepel M."/>
            <person name="Tonon T."/>
            <person name="Vanneste K."/>
            <person name="Amirebrahimi M."/>
            <person name="Brakel J."/>
            <person name="Bostroem C."/>
            <person name="Chovatia M."/>
            <person name="Grimwood J."/>
            <person name="Jenkins J.W."/>
            <person name="Jueterbock A."/>
            <person name="Mraz A."/>
            <person name="Stam W.T."/>
            <person name="Tice H."/>
            <person name="Bornberg-Bauer E."/>
            <person name="Green P.J."/>
            <person name="Pearson G.A."/>
            <person name="Procaccini G."/>
            <person name="Duarte C.M."/>
            <person name="Schmutz J."/>
            <person name="Reusch T.B.H."/>
            <person name="Van de Peer Y."/>
        </authorList>
    </citation>
    <scope>NUCLEOTIDE SEQUENCE [LARGE SCALE GENOMIC DNA]</scope>
    <source>
        <strain evidence="11">cv. Finnish</strain>
    </source>
</reference>
<evidence type="ECO:0000256" key="7">
    <source>
        <dbReference type="RuleBase" id="RU003761"/>
    </source>
</evidence>
<dbReference type="Gene3D" id="3.40.50.300">
    <property type="entry name" value="P-loop containing nucleotide triphosphate hydrolases"/>
    <property type="match status" value="1"/>
</dbReference>
<dbReference type="GO" id="GO:0043024">
    <property type="term" value="F:ribosomal small subunit binding"/>
    <property type="evidence" value="ECO:0000318"/>
    <property type="project" value="GO_Central"/>
</dbReference>
<evidence type="ECO:0000256" key="4">
    <source>
        <dbReference type="ARBA" id="ARBA00023134"/>
    </source>
</evidence>
<dbReference type="InterPro" id="IPR004044">
    <property type="entry name" value="KH_dom_type_2"/>
</dbReference>
<dbReference type="InterPro" id="IPR027417">
    <property type="entry name" value="P-loop_NTPase"/>
</dbReference>
<dbReference type="CDD" id="cd04163">
    <property type="entry name" value="Era"/>
    <property type="match status" value="1"/>
</dbReference>
<feature type="region of interest" description="G1" evidence="6">
    <location>
        <begin position="141"/>
        <end position="148"/>
    </location>
</feature>
<proteinExistence type="inferred from homology"/>
<dbReference type="PROSITE" id="PS51713">
    <property type="entry name" value="G_ERA"/>
    <property type="match status" value="1"/>
</dbReference>
<dbReference type="STRING" id="29655.A0A0K9NRD9"/>